<evidence type="ECO:0000313" key="2">
    <source>
        <dbReference type="Proteomes" id="UP000308600"/>
    </source>
</evidence>
<reference evidence="1 2" key="1">
    <citation type="journal article" date="2019" name="Nat. Ecol. Evol.">
        <title>Megaphylogeny resolves global patterns of mushroom evolution.</title>
        <authorList>
            <person name="Varga T."/>
            <person name="Krizsan K."/>
            <person name="Foldi C."/>
            <person name="Dima B."/>
            <person name="Sanchez-Garcia M."/>
            <person name="Sanchez-Ramirez S."/>
            <person name="Szollosi G.J."/>
            <person name="Szarkandi J.G."/>
            <person name="Papp V."/>
            <person name="Albert L."/>
            <person name="Andreopoulos W."/>
            <person name="Angelini C."/>
            <person name="Antonin V."/>
            <person name="Barry K.W."/>
            <person name="Bougher N.L."/>
            <person name="Buchanan P."/>
            <person name="Buyck B."/>
            <person name="Bense V."/>
            <person name="Catcheside P."/>
            <person name="Chovatia M."/>
            <person name="Cooper J."/>
            <person name="Damon W."/>
            <person name="Desjardin D."/>
            <person name="Finy P."/>
            <person name="Geml J."/>
            <person name="Haridas S."/>
            <person name="Hughes K."/>
            <person name="Justo A."/>
            <person name="Karasinski D."/>
            <person name="Kautmanova I."/>
            <person name="Kiss B."/>
            <person name="Kocsube S."/>
            <person name="Kotiranta H."/>
            <person name="LaButti K.M."/>
            <person name="Lechner B.E."/>
            <person name="Liimatainen K."/>
            <person name="Lipzen A."/>
            <person name="Lukacs Z."/>
            <person name="Mihaltcheva S."/>
            <person name="Morgado L.N."/>
            <person name="Niskanen T."/>
            <person name="Noordeloos M.E."/>
            <person name="Ohm R.A."/>
            <person name="Ortiz-Santana B."/>
            <person name="Ovrebo C."/>
            <person name="Racz N."/>
            <person name="Riley R."/>
            <person name="Savchenko A."/>
            <person name="Shiryaev A."/>
            <person name="Soop K."/>
            <person name="Spirin V."/>
            <person name="Szebenyi C."/>
            <person name="Tomsovsky M."/>
            <person name="Tulloss R.E."/>
            <person name="Uehling J."/>
            <person name="Grigoriev I.V."/>
            <person name="Vagvolgyi C."/>
            <person name="Papp T."/>
            <person name="Martin F.M."/>
            <person name="Miettinen O."/>
            <person name="Hibbett D.S."/>
            <person name="Nagy L.G."/>
        </authorList>
    </citation>
    <scope>NUCLEOTIDE SEQUENCE [LARGE SCALE GENOMIC DNA]</scope>
    <source>
        <strain evidence="1 2">NL-1719</strain>
    </source>
</reference>
<evidence type="ECO:0000313" key="1">
    <source>
        <dbReference type="EMBL" id="TFK65164.1"/>
    </source>
</evidence>
<gene>
    <name evidence="1" type="ORF">BDN72DRAFT_845873</name>
</gene>
<accession>A0ACD3AIW5</accession>
<protein>
    <submittedName>
        <fullName evidence="1">Uncharacterized protein</fullName>
    </submittedName>
</protein>
<organism evidence="1 2">
    <name type="scientific">Pluteus cervinus</name>
    <dbReference type="NCBI Taxonomy" id="181527"/>
    <lineage>
        <taxon>Eukaryota</taxon>
        <taxon>Fungi</taxon>
        <taxon>Dikarya</taxon>
        <taxon>Basidiomycota</taxon>
        <taxon>Agaricomycotina</taxon>
        <taxon>Agaricomycetes</taxon>
        <taxon>Agaricomycetidae</taxon>
        <taxon>Agaricales</taxon>
        <taxon>Pluteineae</taxon>
        <taxon>Pluteaceae</taxon>
        <taxon>Pluteus</taxon>
    </lineage>
</organism>
<keyword evidence="2" id="KW-1185">Reference proteome</keyword>
<sequence>MPAAPLRLHDPHFHERTKIDEEILSIEQHLRDLRALRNSLLPISTLPHEVLCQIFQIASKTSAITIHRLTWVCYYWREVALGSPSLWVDIDPSLGTTWFQVHLERSKEANLSVTFYDSRKYPHMTDQLVAQFKRVSNMTLRNSRKDNSGDSILTTPAPALQSLEIQHAVIPPTLFSGIAPLLKRVDLSRSTGFLFSAIPFSSITNLRLASIDPRISVSDCLTNIHSFPNLQNLWLDSVLLASDPIDQDQSVQFNMPQLRLIALRGVRLATSVDFFSRISVHDELKTQVTIPSYYPMNVREHNHAYLQLISLLRTFEPSRKARLVISGQMLELSSVLPGDTTAKLVTVENGPPPVLLTEMLKQMPLQYVHSLKLCTHWFPSWAGTSSRLPNLEHLEVGRSVAISFIEHFASLKPMMLNCVKDGSGVSGNPSCFPFRTLRRLVLRDIESGDIPPKAVVTSFCKVLKLRKDLGIGLDELVALEVAPGFPTERFSLCAGLVRVEKSKK</sequence>
<dbReference type="Proteomes" id="UP000308600">
    <property type="component" value="Unassembled WGS sequence"/>
</dbReference>
<proteinExistence type="predicted"/>
<name>A0ACD3AIW5_9AGAR</name>
<dbReference type="EMBL" id="ML208446">
    <property type="protein sequence ID" value="TFK65164.1"/>
    <property type="molecule type" value="Genomic_DNA"/>
</dbReference>